<reference evidence="2" key="1">
    <citation type="submission" date="2011-04" db="EMBL/GenBank/DDBJ databases">
        <title>Evolution of plant cell wall degrading machinery underlies the functional diversity of forest fungi.</title>
        <authorList>
            <consortium name="US DOE Joint Genome Institute (JGI-PGF)"/>
            <person name="Eastwood D.C."/>
            <person name="Floudas D."/>
            <person name="Binder M."/>
            <person name="Majcherczyk A."/>
            <person name="Schneider P."/>
            <person name="Aerts A."/>
            <person name="Asiegbu F.O."/>
            <person name="Baker S.E."/>
            <person name="Barry K."/>
            <person name="Bendiksby M."/>
            <person name="Blumentritt M."/>
            <person name="Coutinho P.M."/>
            <person name="Cullen D."/>
            <person name="Cullen D."/>
            <person name="Gathman A."/>
            <person name="Goodell B."/>
            <person name="Henrissat B."/>
            <person name="Ihrmark K."/>
            <person name="Kauserud H."/>
            <person name="Kohler A."/>
            <person name="LaButti K."/>
            <person name="Lapidus A."/>
            <person name="Lavin J.L."/>
            <person name="Lee Y.-H."/>
            <person name="Lindquist E."/>
            <person name="Lilly W."/>
            <person name="Lucas S."/>
            <person name="Morin E."/>
            <person name="Murat C."/>
            <person name="Oguiza J.A."/>
            <person name="Park J."/>
            <person name="Pisabarro A.G."/>
            <person name="Riley R."/>
            <person name="Rosling A."/>
            <person name="Salamov A."/>
            <person name="Schmidt O."/>
            <person name="Schmutz J."/>
            <person name="Skrede I."/>
            <person name="Stenlid J."/>
            <person name="Wiebenga A."/>
            <person name="Xie X."/>
            <person name="Kues U."/>
            <person name="Hibbett D.S."/>
            <person name="Hoffmeister D."/>
            <person name="Hogberg N."/>
            <person name="Martin F."/>
            <person name="Grigoriev I.V."/>
            <person name="Watkinson S.C."/>
        </authorList>
    </citation>
    <scope>NUCLEOTIDE SEQUENCE</scope>
    <source>
        <strain evidence="2">S7.9</strain>
    </source>
</reference>
<feature type="region of interest" description="Disordered" evidence="1">
    <location>
        <begin position="33"/>
        <end position="52"/>
    </location>
</feature>
<proteinExistence type="predicted"/>
<feature type="compositionally biased region" description="Polar residues" evidence="1">
    <location>
        <begin position="63"/>
        <end position="72"/>
    </location>
</feature>
<dbReference type="Proteomes" id="UP000008064">
    <property type="component" value="Unassembled WGS sequence"/>
</dbReference>
<protein>
    <submittedName>
        <fullName evidence="2">Uncharacterized protein</fullName>
    </submittedName>
</protein>
<name>F8PEA9_SERL9</name>
<dbReference type="OrthoDB" id="10622640at2759"/>
<accession>F8PEA9</accession>
<gene>
    <name evidence="2" type="ORF">SERLADRAFT_444047</name>
</gene>
<evidence type="ECO:0000313" key="2">
    <source>
        <dbReference type="EMBL" id="EGO18706.1"/>
    </source>
</evidence>
<dbReference type="KEGG" id="sla:SERLADRAFT_444047"/>
<evidence type="ECO:0000256" key="1">
    <source>
        <dbReference type="SAM" id="MobiDB-lite"/>
    </source>
</evidence>
<dbReference type="HOGENOM" id="CLU_2307777_0_0_1"/>
<sequence length="100" mass="11714">MHGLILRQAYDYWQDQPGNYYSLDLHLTAHVKPPKEVHKKPPQQRSEFINLDRYQKAPPFQLRTANTAQSKHPQSKEPVRKRPHLVPPISQVSDTILLVR</sequence>
<dbReference type="AlphaFoldDB" id="F8PEA9"/>
<feature type="region of interest" description="Disordered" evidence="1">
    <location>
        <begin position="60"/>
        <end position="86"/>
    </location>
</feature>
<dbReference type="EMBL" id="GL945447">
    <property type="protein sequence ID" value="EGO18706.1"/>
    <property type="molecule type" value="Genomic_DNA"/>
</dbReference>
<organism>
    <name type="scientific">Serpula lacrymans var. lacrymans (strain S7.9)</name>
    <name type="common">Dry rot fungus</name>
    <dbReference type="NCBI Taxonomy" id="578457"/>
    <lineage>
        <taxon>Eukaryota</taxon>
        <taxon>Fungi</taxon>
        <taxon>Dikarya</taxon>
        <taxon>Basidiomycota</taxon>
        <taxon>Agaricomycotina</taxon>
        <taxon>Agaricomycetes</taxon>
        <taxon>Agaricomycetidae</taxon>
        <taxon>Boletales</taxon>
        <taxon>Coniophorineae</taxon>
        <taxon>Serpulaceae</taxon>
        <taxon>Serpula</taxon>
    </lineage>
</organism>